<accession>A0AAN7SB01</accession>
<comment type="caution">
    <text evidence="2">The sequence shown here is derived from an EMBL/GenBank/DDBJ whole genome shotgun (WGS) entry which is preliminary data.</text>
</comment>
<proteinExistence type="predicted"/>
<evidence type="ECO:0000313" key="3">
    <source>
        <dbReference type="Proteomes" id="UP001353858"/>
    </source>
</evidence>
<keyword evidence="3" id="KW-1185">Reference proteome</keyword>
<evidence type="ECO:0000259" key="1">
    <source>
        <dbReference type="Pfam" id="PF16064"/>
    </source>
</evidence>
<dbReference type="Pfam" id="PF16064">
    <property type="entry name" value="DUF4806"/>
    <property type="match status" value="1"/>
</dbReference>
<dbReference type="AlphaFoldDB" id="A0AAN7SB01"/>
<dbReference type="Proteomes" id="UP001353858">
    <property type="component" value="Unassembled WGS sequence"/>
</dbReference>
<sequence>MQIDGQSTPSSGWSKMYCTVKRRGFCSYDDANGAISDMDSQDIDSDQYETSSKKQKRIEKFSAVNLNGVMCNLHTAGKMCQSTSPVSKIRKENHSQSFSRMVNDGSSNFNNVSHSKECVTQMQYDELKQLMIDFNLELQKQHITMRKIVSSVEAKVDELLKKRTVVEPNGDVSDVFHFTAINNETDFRNFNEKLLNDEEYFGQFVQHMKSKILPHHIEPIDRLYDLNDNILTRNFQTQCSWTGGRTKGHKKLALKLLNGFNKALLHIIINTNAPYNKAVVETFYKNILKNATSRAKTTNTRRSSQHRYSKRAKNVTELIGTTDKVVFQNNENVGEYEVLKMYIEENNGDAIQFENKNVMEEFDDNIQ</sequence>
<evidence type="ECO:0000313" key="2">
    <source>
        <dbReference type="EMBL" id="KAK4882706.1"/>
    </source>
</evidence>
<protein>
    <recommendedName>
        <fullName evidence="1">DUF4806 domain-containing protein</fullName>
    </recommendedName>
</protein>
<organism evidence="2 3">
    <name type="scientific">Aquatica leii</name>
    <dbReference type="NCBI Taxonomy" id="1421715"/>
    <lineage>
        <taxon>Eukaryota</taxon>
        <taxon>Metazoa</taxon>
        <taxon>Ecdysozoa</taxon>
        <taxon>Arthropoda</taxon>
        <taxon>Hexapoda</taxon>
        <taxon>Insecta</taxon>
        <taxon>Pterygota</taxon>
        <taxon>Neoptera</taxon>
        <taxon>Endopterygota</taxon>
        <taxon>Coleoptera</taxon>
        <taxon>Polyphaga</taxon>
        <taxon>Elateriformia</taxon>
        <taxon>Elateroidea</taxon>
        <taxon>Lampyridae</taxon>
        <taxon>Luciolinae</taxon>
        <taxon>Aquatica</taxon>
    </lineage>
</organism>
<name>A0AAN7SB01_9COLE</name>
<gene>
    <name evidence="2" type="ORF">RN001_006025</name>
</gene>
<reference evidence="3" key="1">
    <citation type="submission" date="2023-01" db="EMBL/GenBank/DDBJ databases">
        <title>Key to firefly adult light organ development and bioluminescence: homeobox transcription factors regulate luciferase expression and transportation to peroxisome.</title>
        <authorList>
            <person name="Fu X."/>
        </authorList>
    </citation>
    <scope>NUCLEOTIDE SEQUENCE [LARGE SCALE GENOMIC DNA]</scope>
</reference>
<dbReference type="InterPro" id="IPR032071">
    <property type="entry name" value="DUF4806"/>
</dbReference>
<feature type="domain" description="DUF4806" evidence="1">
    <location>
        <begin position="181"/>
        <end position="266"/>
    </location>
</feature>
<dbReference type="EMBL" id="JARPUR010000002">
    <property type="protein sequence ID" value="KAK4882706.1"/>
    <property type="molecule type" value="Genomic_DNA"/>
</dbReference>